<dbReference type="Proteomes" id="UP000251213">
    <property type="component" value="Unassembled WGS sequence"/>
</dbReference>
<gene>
    <name evidence="2" type="ORF">DL897_17310</name>
</gene>
<accession>A0A364K0L4</accession>
<protein>
    <submittedName>
        <fullName evidence="2">Uncharacterized protein</fullName>
    </submittedName>
</protein>
<evidence type="ECO:0000313" key="3">
    <source>
        <dbReference type="Proteomes" id="UP000251213"/>
    </source>
</evidence>
<proteinExistence type="predicted"/>
<evidence type="ECO:0000313" key="2">
    <source>
        <dbReference type="EMBL" id="RAL21046.1"/>
    </source>
</evidence>
<keyword evidence="3" id="KW-1185">Reference proteome</keyword>
<reference evidence="2 3" key="1">
    <citation type="submission" date="2018-06" db="EMBL/GenBank/DDBJ databases">
        <title>Thermoflavimicrobium daqus sp. nov., a thermophilic microbe isolated from Moutai-flavour Daqu.</title>
        <authorList>
            <person name="Wang X."/>
            <person name="Zhou H."/>
        </authorList>
    </citation>
    <scope>NUCLEOTIDE SEQUENCE [LARGE SCALE GENOMIC DNA]</scope>
    <source>
        <strain evidence="2 3">FBKL4.011</strain>
    </source>
</reference>
<name>A0A364K0L4_9BACL</name>
<dbReference type="AlphaFoldDB" id="A0A364K0L4"/>
<dbReference type="EMBL" id="QJKK01000020">
    <property type="protein sequence ID" value="RAL21046.1"/>
    <property type="molecule type" value="Genomic_DNA"/>
</dbReference>
<sequence length="219" mass="26402">MSLEEIREFIDEWINENYQTVKFDAKILEIKHYQGIKQLISDMQNAEIFPSSYEIEVLQVLNDSDHNHKEIRILEDKKILFHYPIDDFINLYGEINRDEICEFFVKFEEVLSQEDDKKSEWVELGNGNPTDLNIGSGLVEAQSVNMKQREKIEQTVQESIEQEEIDFLDKFTQSIKSLKIERDQAIFDKRQLEEENRFLREENDRYKKWFSEFPNQRYD</sequence>
<comment type="caution">
    <text evidence="2">The sequence shown here is derived from an EMBL/GenBank/DDBJ whole genome shotgun (WGS) entry which is preliminary data.</text>
</comment>
<organism evidence="2 3">
    <name type="scientific">Thermoflavimicrobium daqui</name>
    <dbReference type="NCBI Taxonomy" id="2137476"/>
    <lineage>
        <taxon>Bacteria</taxon>
        <taxon>Bacillati</taxon>
        <taxon>Bacillota</taxon>
        <taxon>Bacilli</taxon>
        <taxon>Bacillales</taxon>
        <taxon>Thermoactinomycetaceae</taxon>
        <taxon>Thermoflavimicrobium</taxon>
    </lineage>
</organism>
<reference evidence="2 3" key="2">
    <citation type="submission" date="2018-06" db="EMBL/GenBank/DDBJ databases">
        <authorList>
            <person name="Zhirakovskaya E."/>
        </authorList>
    </citation>
    <scope>NUCLEOTIDE SEQUENCE [LARGE SCALE GENOMIC DNA]</scope>
    <source>
        <strain evidence="2 3">FBKL4.011</strain>
    </source>
</reference>
<keyword evidence="1" id="KW-0175">Coiled coil</keyword>
<dbReference type="RefSeq" id="WP_113660370.1">
    <property type="nucleotide sequence ID" value="NZ_KZ845682.1"/>
</dbReference>
<evidence type="ECO:0000256" key="1">
    <source>
        <dbReference type="SAM" id="Coils"/>
    </source>
</evidence>
<feature type="coiled-coil region" evidence="1">
    <location>
        <begin position="175"/>
        <end position="209"/>
    </location>
</feature>